<keyword evidence="2" id="KW-1185">Reference proteome</keyword>
<evidence type="ECO:0008006" key="3">
    <source>
        <dbReference type="Google" id="ProtNLM"/>
    </source>
</evidence>
<organism evidence="1 2">
    <name type="scientific">Paenibacillus macerans</name>
    <name type="common">Bacillus macerans</name>
    <dbReference type="NCBI Taxonomy" id="44252"/>
    <lineage>
        <taxon>Bacteria</taxon>
        <taxon>Bacillati</taxon>
        <taxon>Bacillota</taxon>
        <taxon>Bacilli</taxon>
        <taxon>Bacillales</taxon>
        <taxon>Paenibacillaceae</taxon>
        <taxon>Paenibacillus</taxon>
    </lineage>
</organism>
<evidence type="ECO:0000313" key="2">
    <source>
        <dbReference type="Proteomes" id="UP000029278"/>
    </source>
</evidence>
<dbReference type="PROSITE" id="PS51257">
    <property type="entry name" value="PROKAR_LIPOPROTEIN"/>
    <property type="match status" value="1"/>
</dbReference>
<dbReference type="STRING" id="44252.DJ90_6502"/>
<dbReference type="RefSeq" id="WP_036618046.1">
    <property type="nucleotide sequence ID" value="NZ_JAKOBR010000054.1"/>
</dbReference>
<dbReference type="GeneID" id="77010343"/>
<proteinExistence type="predicted"/>
<comment type="caution">
    <text evidence="1">The sequence shown here is derived from an EMBL/GenBank/DDBJ whole genome shotgun (WGS) entry which is preliminary data.</text>
</comment>
<reference evidence="1 2" key="1">
    <citation type="submission" date="2014-04" db="EMBL/GenBank/DDBJ databases">
        <authorList>
            <person name="Bishop-Lilly K.A."/>
            <person name="Broomall S.M."/>
            <person name="Chain P.S."/>
            <person name="Chertkov O."/>
            <person name="Coyne S.R."/>
            <person name="Daligault H.E."/>
            <person name="Davenport K.W."/>
            <person name="Erkkila T."/>
            <person name="Frey K.G."/>
            <person name="Gibbons H.S."/>
            <person name="Gu W."/>
            <person name="Jaissle J."/>
            <person name="Johnson S.L."/>
            <person name="Koroleva G.I."/>
            <person name="Ladner J.T."/>
            <person name="Lo C.-C."/>
            <person name="Minogue T.D."/>
            <person name="Munk C."/>
            <person name="Palacios G.F."/>
            <person name="Redden C.L."/>
            <person name="Rosenzweig C.N."/>
            <person name="Scholz M.B."/>
            <person name="Teshima H."/>
            <person name="Xu Y."/>
        </authorList>
    </citation>
    <scope>NUCLEOTIDE SEQUENCE [LARGE SCALE GENOMIC DNA]</scope>
    <source>
        <strain evidence="1 2">8244</strain>
    </source>
</reference>
<dbReference type="OrthoDB" id="2657915at2"/>
<dbReference type="EMBL" id="JMQA01000050">
    <property type="protein sequence ID" value="KFM93966.1"/>
    <property type="molecule type" value="Genomic_DNA"/>
</dbReference>
<name>A0A090Y6X9_PAEMA</name>
<dbReference type="AlphaFoldDB" id="A0A090Y6X9"/>
<dbReference type="HOGENOM" id="CLU_064246_0_0_9"/>
<dbReference type="PATRIC" id="fig|44252.3.peg.5927"/>
<accession>A0A090Y6X9</accession>
<sequence>MFQKRFYVSILSVLLVILSVVAILSGCTATAEKEPKEALSRAALQALGMDSFVLENHIKISGLSVNAASLNPNLVAVLSALSDAEINIRQIYRKDPLQTEGQLEIKLAGKAAATITVPFVMTKEKLYLQVPNVPFLPMPKSVTGQFVELDWKELAKQSGYGFGPDLLDPEKSQKLGADLMTAVLGQFEPDKYFKTMKPEEAELPEGIKAKQVVRFEATNDTDAEAAAKVIHNVLPKVFDHLQIHRFTVNTAIDGNNFPVYQTLIADVEFNDAQTNDNVKMALQSTSTYSHINEKPEFEIGIPAGTMTLAKFKEEMRSFGY</sequence>
<dbReference type="Proteomes" id="UP000029278">
    <property type="component" value="Unassembled WGS sequence"/>
</dbReference>
<protein>
    <recommendedName>
        <fullName evidence="3">Lipoprotein</fullName>
    </recommendedName>
</protein>
<gene>
    <name evidence="1" type="ORF">DJ90_6502</name>
</gene>
<evidence type="ECO:0000313" key="1">
    <source>
        <dbReference type="EMBL" id="KFM93966.1"/>
    </source>
</evidence>